<evidence type="ECO:0000313" key="3">
    <source>
        <dbReference type="Proteomes" id="UP001346149"/>
    </source>
</evidence>
<gene>
    <name evidence="2" type="ORF">SAY86_014567</name>
</gene>
<comment type="caution">
    <text evidence="2">The sequence shown here is derived from an EMBL/GenBank/DDBJ whole genome shotgun (WGS) entry which is preliminary data.</text>
</comment>
<evidence type="ECO:0000313" key="2">
    <source>
        <dbReference type="EMBL" id="KAK4772792.1"/>
    </source>
</evidence>
<protein>
    <submittedName>
        <fullName evidence="2">Uncharacterized protein</fullName>
    </submittedName>
</protein>
<dbReference type="EMBL" id="JAXQNO010000020">
    <property type="protein sequence ID" value="KAK4772792.1"/>
    <property type="molecule type" value="Genomic_DNA"/>
</dbReference>
<proteinExistence type="predicted"/>
<feature type="region of interest" description="Disordered" evidence="1">
    <location>
        <begin position="46"/>
        <end position="68"/>
    </location>
</feature>
<organism evidence="2 3">
    <name type="scientific">Trapa natans</name>
    <name type="common">Water chestnut</name>
    <dbReference type="NCBI Taxonomy" id="22666"/>
    <lineage>
        <taxon>Eukaryota</taxon>
        <taxon>Viridiplantae</taxon>
        <taxon>Streptophyta</taxon>
        <taxon>Embryophyta</taxon>
        <taxon>Tracheophyta</taxon>
        <taxon>Spermatophyta</taxon>
        <taxon>Magnoliopsida</taxon>
        <taxon>eudicotyledons</taxon>
        <taxon>Gunneridae</taxon>
        <taxon>Pentapetalae</taxon>
        <taxon>rosids</taxon>
        <taxon>malvids</taxon>
        <taxon>Myrtales</taxon>
        <taxon>Lythraceae</taxon>
        <taxon>Trapa</taxon>
    </lineage>
</organism>
<dbReference type="Proteomes" id="UP001346149">
    <property type="component" value="Unassembled WGS sequence"/>
</dbReference>
<accession>A0AAN7L1F8</accession>
<dbReference type="AlphaFoldDB" id="A0AAN7L1F8"/>
<sequence length="68" mass="7481">MATSLTSLIPAVAVKASSQKQPDKDRRKPPGFVSRWWAPLFGWSSEPPYLSDGSAEARPLGDRLKARI</sequence>
<feature type="compositionally biased region" description="Basic and acidic residues" evidence="1">
    <location>
        <begin position="59"/>
        <end position="68"/>
    </location>
</feature>
<evidence type="ECO:0000256" key="1">
    <source>
        <dbReference type="SAM" id="MobiDB-lite"/>
    </source>
</evidence>
<reference evidence="2 3" key="1">
    <citation type="journal article" date="2023" name="Hortic Res">
        <title>Pangenome of water caltrop reveals structural variations and asymmetric subgenome divergence after allopolyploidization.</title>
        <authorList>
            <person name="Zhang X."/>
            <person name="Chen Y."/>
            <person name="Wang L."/>
            <person name="Yuan Y."/>
            <person name="Fang M."/>
            <person name="Shi L."/>
            <person name="Lu R."/>
            <person name="Comes H.P."/>
            <person name="Ma Y."/>
            <person name="Chen Y."/>
            <person name="Huang G."/>
            <person name="Zhou Y."/>
            <person name="Zheng Z."/>
            <person name="Qiu Y."/>
        </authorList>
    </citation>
    <scope>NUCLEOTIDE SEQUENCE [LARGE SCALE GENOMIC DNA]</scope>
    <source>
        <strain evidence="2">F231</strain>
    </source>
</reference>
<name>A0AAN7L1F8_TRANT</name>
<keyword evidence="3" id="KW-1185">Reference proteome</keyword>